<dbReference type="GO" id="GO:0005524">
    <property type="term" value="F:ATP binding"/>
    <property type="evidence" value="ECO:0007669"/>
    <property type="project" value="UniProtKB-KW"/>
</dbReference>
<protein>
    <recommendedName>
        <fullName evidence="2">histidine kinase</fullName>
        <ecNumber evidence="2">2.7.13.3</ecNumber>
    </recommendedName>
</protein>
<dbReference type="PROSITE" id="PS50042">
    <property type="entry name" value="CNMP_BINDING_3"/>
    <property type="match status" value="1"/>
</dbReference>
<dbReference type="PROSITE" id="PS00889">
    <property type="entry name" value="CNMP_BINDING_2"/>
    <property type="match status" value="1"/>
</dbReference>
<dbReference type="InterPro" id="IPR018488">
    <property type="entry name" value="cNMP-bd_CS"/>
</dbReference>
<evidence type="ECO:0000256" key="1">
    <source>
        <dbReference type="ARBA" id="ARBA00000085"/>
    </source>
</evidence>
<reference evidence="11 12" key="1">
    <citation type="submission" date="2024-09" db="EMBL/GenBank/DDBJ databases">
        <title>Floridaenema gen nov. (Aerosakkonemataceae, Aerosakkonematales ord. nov., Cyanobacteria) from benthic tropical and subtropical fresh waters, with the description of four new species.</title>
        <authorList>
            <person name="Moretto J.A."/>
            <person name="Berthold D.E."/>
            <person name="Lefler F.W."/>
            <person name="Huang I.-S."/>
            <person name="Laughinghouse H. IV."/>
        </authorList>
    </citation>
    <scope>NUCLEOTIDE SEQUENCE [LARGE SCALE GENOMIC DNA]</scope>
    <source>
        <strain evidence="11 12">BLCC-F46</strain>
    </source>
</reference>
<keyword evidence="5" id="KW-0547">Nucleotide-binding</keyword>
<keyword evidence="8" id="KW-0902">Two-component regulatory system</keyword>
<feature type="domain" description="Histidine kinase" evidence="10">
    <location>
        <begin position="156"/>
        <end position="362"/>
    </location>
</feature>
<dbReference type="SUPFAM" id="SSF51206">
    <property type="entry name" value="cAMP-binding domain-like"/>
    <property type="match status" value="1"/>
</dbReference>
<dbReference type="Proteomes" id="UP001576774">
    <property type="component" value="Unassembled WGS sequence"/>
</dbReference>
<evidence type="ECO:0000259" key="10">
    <source>
        <dbReference type="PROSITE" id="PS50109"/>
    </source>
</evidence>
<keyword evidence="12" id="KW-1185">Reference proteome</keyword>
<evidence type="ECO:0000256" key="3">
    <source>
        <dbReference type="ARBA" id="ARBA00022553"/>
    </source>
</evidence>
<evidence type="ECO:0000313" key="12">
    <source>
        <dbReference type="Proteomes" id="UP001576774"/>
    </source>
</evidence>
<sequence>MELEVHQFISYFEPEQAAQLCQMAIVEKHTEQKVVFEEDDIPDYLYLVLEGQVEFRKKTACDKYHVIAVAKQNEFFGEFGVLDGQPRSAQAIAYPDTVLAKIPRAQLMEILDNTKGYVILKLLSYIIRHLRATTAQYVNQMIYQEKMSLIGEMVNTIIHDFRSPVTGIQLASAMLKETHPDEDTIEWCDIIQAQVKRMLGMAEEALEFASGNAVLKKKPVKLTTLLEHFEKLNRIYFKDAHVHFKFDVPEVLVNVDENKLLRVLQNLISNAVEAFKGNGGCIEVTANNNDKFVKIQICDNGPGIPEAIRDNLFDPFVTHGKRGGTGLGTAIAKSIIEAHNGEICFQTNCKGTTFYIDLPHQLDANCS</sequence>
<dbReference type="Gene3D" id="2.60.120.10">
    <property type="entry name" value="Jelly Rolls"/>
    <property type="match status" value="1"/>
</dbReference>
<keyword evidence="7 11" id="KW-0067">ATP-binding</keyword>
<dbReference type="PRINTS" id="PR00344">
    <property type="entry name" value="BCTRLSENSOR"/>
</dbReference>
<dbReference type="SUPFAM" id="SSF47384">
    <property type="entry name" value="Homodimeric domain of signal transducing histidine kinase"/>
    <property type="match status" value="1"/>
</dbReference>
<evidence type="ECO:0000256" key="5">
    <source>
        <dbReference type="ARBA" id="ARBA00022741"/>
    </source>
</evidence>
<dbReference type="Pfam" id="PF02518">
    <property type="entry name" value="HATPase_c"/>
    <property type="match status" value="1"/>
</dbReference>
<dbReference type="Gene3D" id="3.30.565.10">
    <property type="entry name" value="Histidine kinase-like ATPase, C-terminal domain"/>
    <property type="match status" value="1"/>
</dbReference>
<evidence type="ECO:0000259" key="9">
    <source>
        <dbReference type="PROSITE" id="PS50042"/>
    </source>
</evidence>
<evidence type="ECO:0000256" key="6">
    <source>
        <dbReference type="ARBA" id="ARBA00022777"/>
    </source>
</evidence>
<dbReference type="InterPro" id="IPR000595">
    <property type="entry name" value="cNMP-bd_dom"/>
</dbReference>
<dbReference type="InterPro" id="IPR005467">
    <property type="entry name" value="His_kinase_dom"/>
</dbReference>
<gene>
    <name evidence="11" type="ORF">ACE1CC_17615</name>
</gene>
<dbReference type="InterPro" id="IPR003661">
    <property type="entry name" value="HisK_dim/P_dom"/>
</dbReference>
<keyword evidence="4" id="KW-0808">Transferase</keyword>
<dbReference type="SUPFAM" id="SSF55874">
    <property type="entry name" value="ATPase domain of HSP90 chaperone/DNA topoisomerase II/histidine kinase"/>
    <property type="match status" value="1"/>
</dbReference>
<dbReference type="RefSeq" id="WP_413271736.1">
    <property type="nucleotide sequence ID" value="NZ_JBHFNQ010000132.1"/>
</dbReference>
<comment type="caution">
    <text evidence="11">The sequence shown here is derived from an EMBL/GenBank/DDBJ whole genome shotgun (WGS) entry which is preliminary data.</text>
</comment>
<dbReference type="InterPro" id="IPR003594">
    <property type="entry name" value="HATPase_dom"/>
</dbReference>
<dbReference type="InterPro" id="IPR014710">
    <property type="entry name" value="RmlC-like_jellyroll"/>
</dbReference>
<evidence type="ECO:0000256" key="8">
    <source>
        <dbReference type="ARBA" id="ARBA00023012"/>
    </source>
</evidence>
<dbReference type="CDD" id="cd00038">
    <property type="entry name" value="CAP_ED"/>
    <property type="match status" value="1"/>
</dbReference>
<dbReference type="InterPro" id="IPR036097">
    <property type="entry name" value="HisK_dim/P_sf"/>
</dbReference>
<dbReference type="EMBL" id="JBHFNQ010000132">
    <property type="protein sequence ID" value="MFB2878671.1"/>
    <property type="molecule type" value="Genomic_DNA"/>
</dbReference>
<dbReference type="EC" id="2.7.13.3" evidence="2"/>
<dbReference type="SMART" id="SM00387">
    <property type="entry name" value="HATPase_c"/>
    <property type="match status" value="1"/>
</dbReference>
<name>A0ABV4X7A2_9CYAN</name>
<dbReference type="InterPro" id="IPR018490">
    <property type="entry name" value="cNMP-bd_dom_sf"/>
</dbReference>
<feature type="domain" description="Cyclic nucleotide-binding" evidence="9">
    <location>
        <begin position="8"/>
        <end position="111"/>
    </location>
</feature>
<dbReference type="SMART" id="SM00100">
    <property type="entry name" value="cNMP"/>
    <property type="match status" value="1"/>
</dbReference>
<dbReference type="PANTHER" id="PTHR43065">
    <property type="entry name" value="SENSOR HISTIDINE KINASE"/>
    <property type="match status" value="1"/>
</dbReference>
<dbReference type="PANTHER" id="PTHR43065:SF10">
    <property type="entry name" value="PEROXIDE STRESS-ACTIVATED HISTIDINE KINASE MAK3"/>
    <property type="match status" value="1"/>
</dbReference>
<accession>A0ABV4X7A2</accession>
<dbReference type="InterPro" id="IPR036890">
    <property type="entry name" value="HATPase_C_sf"/>
</dbReference>
<proteinExistence type="predicted"/>
<comment type="catalytic activity">
    <reaction evidence="1">
        <text>ATP + protein L-histidine = ADP + protein N-phospho-L-histidine.</text>
        <dbReference type="EC" id="2.7.13.3"/>
    </reaction>
</comment>
<dbReference type="Pfam" id="PF00512">
    <property type="entry name" value="HisKA"/>
    <property type="match status" value="1"/>
</dbReference>
<evidence type="ECO:0000256" key="2">
    <source>
        <dbReference type="ARBA" id="ARBA00012438"/>
    </source>
</evidence>
<dbReference type="CDD" id="cd00075">
    <property type="entry name" value="HATPase"/>
    <property type="match status" value="1"/>
</dbReference>
<dbReference type="Pfam" id="PF00027">
    <property type="entry name" value="cNMP_binding"/>
    <property type="match status" value="1"/>
</dbReference>
<organism evidence="11 12">
    <name type="scientific">Floridaenema aerugineum BLCC-F46</name>
    <dbReference type="NCBI Taxonomy" id="3153654"/>
    <lineage>
        <taxon>Bacteria</taxon>
        <taxon>Bacillati</taxon>
        <taxon>Cyanobacteriota</taxon>
        <taxon>Cyanophyceae</taxon>
        <taxon>Oscillatoriophycideae</taxon>
        <taxon>Aerosakkonematales</taxon>
        <taxon>Aerosakkonemataceae</taxon>
        <taxon>Floridanema</taxon>
        <taxon>Floridanema aerugineum</taxon>
    </lineage>
</organism>
<dbReference type="InterPro" id="IPR004358">
    <property type="entry name" value="Sig_transdc_His_kin-like_C"/>
</dbReference>
<evidence type="ECO:0000256" key="7">
    <source>
        <dbReference type="ARBA" id="ARBA00022840"/>
    </source>
</evidence>
<dbReference type="CDD" id="cd00082">
    <property type="entry name" value="HisKA"/>
    <property type="match status" value="1"/>
</dbReference>
<evidence type="ECO:0000256" key="4">
    <source>
        <dbReference type="ARBA" id="ARBA00022679"/>
    </source>
</evidence>
<dbReference type="SMART" id="SM00388">
    <property type="entry name" value="HisKA"/>
    <property type="match status" value="1"/>
</dbReference>
<dbReference type="Gene3D" id="1.10.287.130">
    <property type="match status" value="1"/>
</dbReference>
<evidence type="ECO:0000313" key="11">
    <source>
        <dbReference type="EMBL" id="MFB2878671.1"/>
    </source>
</evidence>
<dbReference type="PROSITE" id="PS50109">
    <property type="entry name" value="HIS_KIN"/>
    <property type="match status" value="1"/>
</dbReference>
<keyword evidence="3" id="KW-0597">Phosphoprotein</keyword>
<keyword evidence="6" id="KW-0418">Kinase</keyword>